<dbReference type="Proteomes" id="UP000011116">
    <property type="component" value="Chromosome 2H"/>
</dbReference>
<dbReference type="FunFam" id="1.10.600.10:FF:000007">
    <property type="entry name" value="Isoprene synthase, chloroplastic"/>
    <property type="match status" value="1"/>
</dbReference>
<dbReference type="GO" id="GO:0016102">
    <property type="term" value="P:diterpenoid biosynthetic process"/>
    <property type="evidence" value="ECO:0007669"/>
    <property type="project" value="InterPro"/>
</dbReference>
<dbReference type="SFLD" id="SFLDS00005">
    <property type="entry name" value="Isoprenoid_Synthase_Type_I"/>
    <property type="match status" value="1"/>
</dbReference>
<dbReference type="Gramene" id="HORVU.MOREX.r3.2HG0098450.1">
    <property type="protein sequence ID" value="HORVU.MOREX.r3.2HG0098450.1"/>
    <property type="gene ID" value="HORVU.MOREX.r3.2HG0098450"/>
</dbReference>
<reference evidence="8" key="3">
    <citation type="submission" date="2022-01" db="UniProtKB">
        <authorList>
            <consortium name="EnsemblPlants"/>
        </authorList>
    </citation>
    <scope>IDENTIFICATION</scope>
    <source>
        <strain evidence="8">subsp. vulgare</strain>
    </source>
</reference>
<keyword evidence="4" id="KW-0460">Magnesium</keyword>
<evidence type="ECO:0000313" key="9">
    <source>
        <dbReference type="Proteomes" id="UP000011116"/>
    </source>
</evidence>
<dbReference type="OrthoDB" id="746449at2759"/>
<reference evidence="8" key="2">
    <citation type="submission" date="2020-10" db="EMBL/GenBank/DDBJ databases">
        <authorList>
            <person name="Scholz U."/>
            <person name="Mascher M."/>
            <person name="Fiebig A."/>
        </authorList>
    </citation>
    <scope>NUCLEOTIDE SEQUENCE [LARGE SCALE GENOMIC DNA]</scope>
    <source>
        <strain evidence="8">cv. Morex</strain>
    </source>
</reference>
<dbReference type="GO" id="GO:0000287">
    <property type="term" value="F:magnesium ion binding"/>
    <property type="evidence" value="ECO:0007669"/>
    <property type="project" value="InterPro"/>
</dbReference>
<dbReference type="KEGG" id="hvg:123429097"/>
<evidence type="ECO:0000259" key="7">
    <source>
        <dbReference type="Pfam" id="PF03936"/>
    </source>
</evidence>
<comment type="cofactor">
    <cofactor evidence="1">
        <name>Mn(2+)</name>
        <dbReference type="ChEBI" id="CHEBI:29035"/>
    </cofactor>
</comment>
<evidence type="ECO:0000256" key="5">
    <source>
        <dbReference type="SAM" id="SignalP"/>
    </source>
</evidence>
<dbReference type="InterPro" id="IPR008949">
    <property type="entry name" value="Isoprenoid_synthase_dom_sf"/>
</dbReference>
<feature type="signal peptide" evidence="5">
    <location>
        <begin position="1"/>
        <end position="17"/>
    </location>
</feature>
<dbReference type="InterPro" id="IPR044814">
    <property type="entry name" value="Terpene_cyclase_plant_C1"/>
</dbReference>
<dbReference type="AlphaFoldDB" id="A0A8I7B1W2"/>
<dbReference type="Gramene" id="HORVU.MOREX.r2.2HG0081120.1">
    <property type="protein sequence ID" value="HORVU.MOREX.r2.2HG0081120.1"/>
    <property type="gene ID" value="HORVU.MOREX.r2.2HG0081120"/>
</dbReference>
<accession>A0A8I7B1W2</accession>
<dbReference type="SMR" id="A0A8I7B1W2"/>
<feature type="chain" id="PRO_5035314438" evidence="5">
    <location>
        <begin position="18"/>
        <end position="594"/>
    </location>
</feature>
<keyword evidence="5" id="KW-0732">Signal</keyword>
<dbReference type="RefSeq" id="XP_044969098.1">
    <property type="nucleotide sequence ID" value="XM_045113163.1"/>
</dbReference>
<evidence type="ECO:0000256" key="4">
    <source>
        <dbReference type="ARBA" id="ARBA00022842"/>
    </source>
</evidence>
<organism evidence="8 9">
    <name type="scientific">Hordeum vulgare subsp. vulgare</name>
    <name type="common">Domesticated barley</name>
    <dbReference type="NCBI Taxonomy" id="112509"/>
    <lineage>
        <taxon>Eukaryota</taxon>
        <taxon>Viridiplantae</taxon>
        <taxon>Streptophyta</taxon>
        <taxon>Embryophyta</taxon>
        <taxon>Tracheophyta</taxon>
        <taxon>Spermatophyta</taxon>
        <taxon>Magnoliopsida</taxon>
        <taxon>Liliopsida</taxon>
        <taxon>Poales</taxon>
        <taxon>Poaceae</taxon>
        <taxon>BOP clade</taxon>
        <taxon>Pooideae</taxon>
        <taxon>Triticodae</taxon>
        <taxon>Triticeae</taxon>
        <taxon>Hordeinae</taxon>
        <taxon>Hordeum</taxon>
    </lineage>
</organism>
<comment type="cofactor">
    <cofactor evidence="2">
        <name>Mg(2+)</name>
        <dbReference type="ChEBI" id="CHEBI:18420"/>
    </cofactor>
</comment>
<dbReference type="PANTHER" id="PTHR31225">
    <property type="entry name" value="OS04G0344100 PROTEIN-RELATED"/>
    <property type="match status" value="1"/>
</dbReference>
<dbReference type="GO" id="GO:0046246">
    <property type="term" value="P:terpene biosynthetic process"/>
    <property type="evidence" value="ECO:0000318"/>
    <property type="project" value="GO_Central"/>
</dbReference>
<dbReference type="PANTHER" id="PTHR31225:SF252">
    <property type="entry name" value="TERPENE SYNTHASE 12-RELATED"/>
    <property type="match status" value="1"/>
</dbReference>
<evidence type="ECO:0000259" key="6">
    <source>
        <dbReference type="Pfam" id="PF01397"/>
    </source>
</evidence>
<dbReference type="CDD" id="cd00684">
    <property type="entry name" value="Terpene_cyclase_plant_C1"/>
    <property type="match status" value="1"/>
</dbReference>
<evidence type="ECO:0000256" key="3">
    <source>
        <dbReference type="ARBA" id="ARBA00022723"/>
    </source>
</evidence>
<dbReference type="GeneID" id="123429097"/>
<dbReference type="SUPFAM" id="SSF48239">
    <property type="entry name" value="Terpenoid cyclases/Protein prenyltransferases"/>
    <property type="match status" value="1"/>
</dbReference>
<dbReference type="InterPro" id="IPR050148">
    <property type="entry name" value="Terpene_synthase-like"/>
</dbReference>
<evidence type="ECO:0000313" key="8">
    <source>
        <dbReference type="EnsemblPlants" id="HORVU.MOREX.r3.2HG0098450.1"/>
    </source>
</evidence>
<evidence type="ECO:0000256" key="1">
    <source>
        <dbReference type="ARBA" id="ARBA00001936"/>
    </source>
</evidence>
<dbReference type="InterPro" id="IPR008930">
    <property type="entry name" value="Terpenoid_cyclase/PrenylTrfase"/>
</dbReference>
<proteinExistence type="predicted"/>
<dbReference type="SUPFAM" id="SSF48576">
    <property type="entry name" value="Terpenoid synthases"/>
    <property type="match status" value="1"/>
</dbReference>
<dbReference type="Gene3D" id="1.50.10.130">
    <property type="entry name" value="Terpene synthase, N-terminal domain"/>
    <property type="match status" value="1"/>
</dbReference>
<keyword evidence="9" id="KW-1185">Reference proteome</keyword>
<protein>
    <submittedName>
        <fullName evidence="8">Uncharacterized protein</fullName>
    </submittedName>
</protein>
<dbReference type="Gene3D" id="1.10.600.10">
    <property type="entry name" value="Farnesyl Diphosphate Synthase"/>
    <property type="match status" value="1"/>
</dbReference>
<dbReference type="Pfam" id="PF01397">
    <property type="entry name" value="Terpene_synth"/>
    <property type="match status" value="1"/>
</dbReference>
<dbReference type="InterPro" id="IPR001906">
    <property type="entry name" value="Terpene_synth_N"/>
</dbReference>
<evidence type="ECO:0000256" key="2">
    <source>
        <dbReference type="ARBA" id="ARBA00001946"/>
    </source>
</evidence>
<dbReference type="SFLD" id="SFLDG01019">
    <property type="entry name" value="Terpene_Cyclase_Like_1_C_Termi"/>
    <property type="match status" value="1"/>
</dbReference>
<dbReference type="InterPro" id="IPR036965">
    <property type="entry name" value="Terpene_synth_N_sf"/>
</dbReference>
<gene>
    <name evidence="8" type="primary">LOC123429097</name>
</gene>
<dbReference type="OMA" id="MQNGWIS"/>
<feature type="domain" description="Terpene synthase metal-binding" evidence="7">
    <location>
        <begin position="293"/>
        <end position="533"/>
    </location>
</feature>
<keyword evidence="3" id="KW-0479">Metal-binding</keyword>
<dbReference type="Pfam" id="PF03936">
    <property type="entry name" value="Terpene_synth_C"/>
    <property type="match status" value="1"/>
</dbReference>
<feature type="domain" description="Terpene synthase N-terminal" evidence="6">
    <location>
        <begin position="86"/>
        <end position="235"/>
    </location>
</feature>
<dbReference type="EnsemblPlants" id="HORVU.MOREX.r3.2HG0098450.1">
    <property type="protein sequence ID" value="HORVU.MOREX.r3.2HG0098450.1"/>
    <property type="gene ID" value="HORVU.MOREX.r3.2HG0098450"/>
</dbReference>
<name>A0A8I7B1W2_HORVV</name>
<reference evidence="9" key="1">
    <citation type="journal article" date="2012" name="Nature">
        <title>A physical, genetic and functional sequence assembly of the barley genome.</title>
        <authorList>
            <consortium name="The International Barley Genome Sequencing Consortium"/>
            <person name="Mayer K.F."/>
            <person name="Waugh R."/>
            <person name="Brown J.W."/>
            <person name="Schulman A."/>
            <person name="Langridge P."/>
            <person name="Platzer M."/>
            <person name="Fincher G.B."/>
            <person name="Muehlbauer G.J."/>
            <person name="Sato K."/>
            <person name="Close T.J."/>
            <person name="Wise R.P."/>
            <person name="Stein N."/>
        </authorList>
    </citation>
    <scope>NUCLEOTIDE SEQUENCE [LARGE SCALE GENOMIC DNA]</scope>
    <source>
        <strain evidence="9">cv. Morex</strain>
    </source>
</reference>
<dbReference type="InterPro" id="IPR034741">
    <property type="entry name" value="Terpene_cyclase-like_1_C"/>
</dbReference>
<dbReference type="GO" id="GO:0010333">
    <property type="term" value="F:terpene synthase activity"/>
    <property type="evidence" value="ECO:0000318"/>
    <property type="project" value="GO_Central"/>
</dbReference>
<dbReference type="InterPro" id="IPR005630">
    <property type="entry name" value="Terpene_synthase_metal-bd"/>
</dbReference>
<sequence length="594" mass="67311">MFCGTMAWQFLPTMATASKCLWQTSSPRTTVRCSSSSWSSPTPPARRSANYPPSSWDYDSLLCSLDDGSHDTHDQITRARLDGLRARSFEKLKAGVRERLMVISGSDDQPAKLRLVDTLQRLGIAYHFHDEITDILTTIHSSCDEDDADDVASAALRFRLLRDSGFPVFFPAESLKNLNHILEDVKGLLSVYEASYLAFGGEETLDEAKAFSIDALRELLPSMDHQVQQSVVHALDLPLHRRSPRLEARWFIDHYASDVTNSDPSLLGFATIDFNHVQSVHQQELVRLVRWRKDIALGDKLGFARDRLMECYHYANGIVWEPNQGACRESLARVVYLSVQLDDVYDVYGTLDELILFTDAIRRWEECADERLPEYMKALYTIMYNTSGEVAENVLKQHGCDVRHVLQKVWGDLTKSYLVEAKWHHENHRPTLQEYLDNGSVSSTGPLLLQHVFPLLSTEEKLTSESLDKVGRYPRLVQYASLIVRLCNDSATHSAELQRGDAPSSIAIHMSENNSGEKKSRKAMEDLIVDAWKSINVEASENCKFSGHFAKTCVNLARISHCVYQGGDGFGEPDYQKKRQIRELFLEPISSEKE</sequence>